<evidence type="ECO:0000313" key="13">
    <source>
        <dbReference type="Proteomes" id="UP000461288"/>
    </source>
</evidence>
<feature type="transmembrane region" description="Helical" evidence="9">
    <location>
        <begin position="78"/>
        <end position="103"/>
    </location>
</feature>
<accession>A0A1I0U8L4</accession>
<dbReference type="PANTHER" id="PTHR35011">
    <property type="entry name" value="2,3-DIKETO-L-GULONATE TRAP TRANSPORTER SMALL PERMEASE PROTEIN YIAM"/>
    <property type="match status" value="1"/>
</dbReference>
<reference evidence="12 13" key="2">
    <citation type="submission" date="2019-12" db="EMBL/GenBank/DDBJ databases">
        <title>Draft genome sequence of Pseudomonas otitidis recovered from a chicken carcass.</title>
        <authorList>
            <person name="Vieira T.R."/>
            <person name="Oliviera E.F.C."/>
            <person name="Silva N.M.V."/>
            <person name="Sambrano G.E."/>
            <person name="Cibulski S.P."/>
            <person name="Cardoso M.R.I."/>
        </authorList>
    </citation>
    <scope>NUCLEOTIDE SEQUENCE [LARGE SCALE GENOMIC DNA]</scope>
    <source>
        <strain evidence="12 13">25_K</strain>
    </source>
</reference>
<evidence type="ECO:0000313" key="12">
    <source>
        <dbReference type="EMBL" id="MWK57876.1"/>
    </source>
</evidence>
<keyword evidence="7 9" id="KW-0472">Membrane</keyword>
<comment type="subunit">
    <text evidence="9">The complex comprises the extracytoplasmic solute receptor protein and the two transmembrane proteins.</text>
</comment>
<comment type="function">
    <text evidence="9">Part of the tripartite ATP-independent periplasmic (TRAP) transport system.</text>
</comment>
<feature type="domain" description="Tripartite ATP-independent periplasmic transporters DctQ component" evidence="10">
    <location>
        <begin position="65"/>
        <end position="184"/>
    </location>
</feature>
<evidence type="ECO:0000256" key="8">
    <source>
        <dbReference type="ARBA" id="ARBA00038436"/>
    </source>
</evidence>
<dbReference type="GO" id="GO:0015740">
    <property type="term" value="P:C4-dicarboxylate transport"/>
    <property type="evidence" value="ECO:0007669"/>
    <property type="project" value="TreeGrafter"/>
</dbReference>
<dbReference type="STRING" id="319939.SAMN05216263_108165"/>
<dbReference type="Proteomes" id="UP000515591">
    <property type="component" value="Chromosome"/>
</dbReference>
<dbReference type="GO" id="GO:0022857">
    <property type="term" value="F:transmembrane transporter activity"/>
    <property type="evidence" value="ECO:0007669"/>
    <property type="project" value="UniProtKB-UniRule"/>
</dbReference>
<evidence type="ECO:0000256" key="4">
    <source>
        <dbReference type="ARBA" id="ARBA00022519"/>
    </source>
</evidence>
<keyword evidence="6 9" id="KW-1133">Transmembrane helix</keyword>
<dbReference type="InterPro" id="IPR007387">
    <property type="entry name" value="TRAP_DctQ"/>
</dbReference>
<gene>
    <name evidence="11" type="primary">dctQ</name>
    <name evidence="12" type="ORF">GO594_18000</name>
    <name evidence="11" type="ORF">WP8S17C03_39780</name>
</gene>
<evidence type="ECO:0000256" key="7">
    <source>
        <dbReference type="ARBA" id="ARBA00023136"/>
    </source>
</evidence>
<evidence type="ECO:0000259" key="10">
    <source>
        <dbReference type="Pfam" id="PF04290"/>
    </source>
</evidence>
<dbReference type="GO" id="GO:0005886">
    <property type="term" value="C:plasma membrane"/>
    <property type="evidence" value="ECO:0007669"/>
    <property type="project" value="UniProtKB-SubCell"/>
</dbReference>
<feature type="transmembrane region" description="Helical" evidence="9">
    <location>
        <begin position="14"/>
        <end position="33"/>
    </location>
</feature>
<comment type="subcellular location">
    <subcellularLocation>
        <location evidence="1 9">Cell inner membrane</location>
        <topology evidence="1 9">Multi-pass membrane protein</topology>
    </subcellularLocation>
</comment>
<dbReference type="Proteomes" id="UP000461288">
    <property type="component" value="Unassembled WGS sequence"/>
</dbReference>
<dbReference type="AlphaFoldDB" id="A0A1I0U8L4"/>
<dbReference type="RefSeq" id="WP_044412200.1">
    <property type="nucleotide sequence ID" value="NZ_AP022213.1"/>
</dbReference>
<evidence type="ECO:0000256" key="5">
    <source>
        <dbReference type="ARBA" id="ARBA00022692"/>
    </source>
</evidence>
<reference evidence="11 14" key="1">
    <citation type="submission" date="2019-12" db="EMBL/GenBank/DDBJ databases">
        <title>complete genome sequences of Pseudomonas otitidis str. WP8-S17-CRE-03 isolated from wastewater treatment plant effluent.</title>
        <authorList>
            <person name="Sekizuka T."/>
            <person name="Itokawa K."/>
            <person name="Yatsu K."/>
            <person name="Inamine Y."/>
            <person name="Kuroda M."/>
        </authorList>
    </citation>
    <scope>NUCLEOTIDE SEQUENCE [LARGE SCALE GENOMIC DNA]</scope>
    <source>
        <strain evidence="11 14">WP8-S17-CRE-03</strain>
    </source>
</reference>
<keyword evidence="5 9" id="KW-0812">Transmembrane</keyword>
<evidence type="ECO:0000256" key="2">
    <source>
        <dbReference type="ARBA" id="ARBA00022448"/>
    </source>
</evidence>
<feature type="transmembrane region" description="Helical" evidence="9">
    <location>
        <begin position="157"/>
        <end position="176"/>
    </location>
</feature>
<dbReference type="EMBL" id="WTFN01000045">
    <property type="protein sequence ID" value="MWK57876.1"/>
    <property type="molecule type" value="Genomic_DNA"/>
</dbReference>
<keyword evidence="3" id="KW-1003">Cell membrane</keyword>
<feature type="transmembrane region" description="Helical" evidence="9">
    <location>
        <begin position="115"/>
        <end position="137"/>
    </location>
</feature>
<evidence type="ECO:0000313" key="14">
    <source>
        <dbReference type="Proteomes" id="UP000515591"/>
    </source>
</evidence>
<evidence type="ECO:0000256" key="9">
    <source>
        <dbReference type="RuleBase" id="RU369079"/>
    </source>
</evidence>
<keyword evidence="2 9" id="KW-0813">Transport</keyword>
<evidence type="ECO:0000256" key="1">
    <source>
        <dbReference type="ARBA" id="ARBA00004429"/>
    </source>
</evidence>
<name>A0A1I0U8L4_9GAMM</name>
<keyword evidence="4 9" id="KW-0997">Cell inner membrane</keyword>
<dbReference type="InterPro" id="IPR055348">
    <property type="entry name" value="DctQ"/>
</dbReference>
<evidence type="ECO:0000256" key="6">
    <source>
        <dbReference type="ARBA" id="ARBA00022989"/>
    </source>
</evidence>
<dbReference type="PANTHER" id="PTHR35011:SF2">
    <property type="entry name" value="2,3-DIKETO-L-GULONATE TRAP TRANSPORTER SMALL PERMEASE PROTEIN YIAM"/>
    <property type="match status" value="1"/>
</dbReference>
<evidence type="ECO:0000256" key="3">
    <source>
        <dbReference type="ARBA" id="ARBA00022475"/>
    </source>
</evidence>
<proteinExistence type="inferred from homology"/>
<evidence type="ECO:0000313" key="11">
    <source>
        <dbReference type="EMBL" id="BBT17929.1"/>
    </source>
</evidence>
<dbReference type="EMBL" id="AP022213">
    <property type="protein sequence ID" value="BBT17929.1"/>
    <property type="molecule type" value="Genomic_DNA"/>
</dbReference>
<dbReference type="Pfam" id="PF04290">
    <property type="entry name" value="DctQ"/>
    <property type="match status" value="1"/>
</dbReference>
<comment type="similarity">
    <text evidence="8 9">Belongs to the TRAP transporter small permease family.</text>
</comment>
<protein>
    <recommendedName>
        <fullName evidence="9">TRAP transporter small permease protein</fullName>
    </recommendedName>
</protein>
<sequence>MNALRRVWDHFEEAFIAFLLAAMTLVTFVYVILNNLYTLFYNLADRWESASETLFGIGDSILAMAQAMTWSNSLTKALFAWLIFFGLAYGVRTAGHIGVDAVVKLFPRPAQRIIGILACLCCLAYAGLMGTASFEWVQTLFTAGIGAEDLGHYGIQQWHIGLILPLGFALVFIRFAEVLVRILQGRQTGLGLADEAAEAVKLSEHDDSPHKEDSK</sequence>
<organism evidence="12 13">
    <name type="scientific">Metapseudomonas otitidis</name>
    <dbReference type="NCBI Taxonomy" id="319939"/>
    <lineage>
        <taxon>Bacteria</taxon>
        <taxon>Pseudomonadati</taxon>
        <taxon>Pseudomonadota</taxon>
        <taxon>Gammaproteobacteria</taxon>
        <taxon>Pseudomonadales</taxon>
        <taxon>Pseudomonadaceae</taxon>
        <taxon>Metapseudomonas</taxon>
    </lineage>
</organism>